<dbReference type="InterPro" id="IPR047589">
    <property type="entry name" value="DUF11_rpt"/>
</dbReference>
<protein>
    <submittedName>
        <fullName evidence="3">T9SS type B sorting domain-containing protein</fullName>
    </submittedName>
</protein>
<evidence type="ECO:0000256" key="1">
    <source>
        <dbReference type="SAM" id="SignalP"/>
    </source>
</evidence>
<dbReference type="EMBL" id="WWEO01000039">
    <property type="protein sequence ID" value="NCD68748.1"/>
    <property type="molecule type" value="Genomic_DNA"/>
</dbReference>
<reference evidence="3" key="2">
    <citation type="submission" date="2020-10" db="EMBL/GenBank/DDBJ databases">
        <title>Mucilaginibacter sp. nov., isolated from soil.</title>
        <authorList>
            <person name="Jeon C.O."/>
        </authorList>
    </citation>
    <scope>NUCLEOTIDE SEQUENCE</scope>
    <source>
        <strain evidence="3">R11</strain>
    </source>
</reference>
<organism evidence="3 4">
    <name type="scientific">Mucilaginibacter agri</name>
    <dbReference type="NCBI Taxonomy" id="2695265"/>
    <lineage>
        <taxon>Bacteria</taxon>
        <taxon>Pseudomonadati</taxon>
        <taxon>Bacteroidota</taxon>
        <taxon>Sphingobacteriia</taxon>
        <taxon>Sphingobacteriales</taxon>
        <taxon>Sphingobacteriaceae</taxon>
        <taxon>Mucilaginibacter</taxon>
    </lineage>
</organism>
<evidence type="ECO:0000313" key="4">
    <source>
        <dbReference type="Proteomes" id="UP000638732"/>
    </source>
</evidence>
<feature type="chain" id="PRO_5037339240" evidence="1">
    <location>
        <begin position="26"/>
        <end position="321"/>
    </location>
</feature>
<evidence type="ECO:0000259" key="2">
    <source>
        <dbReference type="Pfam" id="PF01345"/>
    </source>
</evidence>
<dbReference type="NCBIfam" id="TIGR04131">
    <property type="entry name" value="Bac_Flav_CTERM"/>
    <property type="match status" value="1"/>
</dbReference>
<proteinExistence type="predicted"/>
<dbReference type="Pfam" id="PF01345">
    <property type="entry name" value="DUF11"/>
    <property type="match status" value="1"/>
</dbReference>
<evidence type="ECO:0000313" key="3">
    <source>
        <dbReference type="EMBL" id="NCD68748.1"/>
    </source>
</evidence>
<dbReference type="InterPro" id="IPR026341">
    <property type="entry name" value="T9SS_type_B"/>
</dbReference>
<dbReference type="Proteomes" id="UP000638732">
    <property type="component" value="Unassembled WGS sequence"/>
</dbReference>
<name>A0A965ZCZ3_9SPHI</name>
<feature type="signal peptide" evidence="1">
    <location>
        <begin position="1"/>
        <end position="25"/>
    </location>
</feature>
<keyword evidence="4" id="KW-1185">Reference proteome</keyword>
<sequence>MVNLKVITAFMVLLMLAARGSGANAAPLPAGQTVTIIQGQTATLKAAANPGAGFQWLKNGEIIAGAIKNTYVVNSPGSYQVMSTNSNCTSALSDPVNVIIQPNQASSPADMSIILTSALNSMNIDNPFTYTIMIKNNGPATANTINVANRVPDELAFQQLTAPAKGNAVYEGYDKKITWKLDGMSIGETASLDYLVKAVKQGTISSTATVSAATPDPDLSNNTATNTISIAGLTIPNVFTPNGDGVNDTFIIPGLGIYTANELTVMNRWGSTVYQKKAYNNEWNGEGLNEGTYFYLLKVQDANGKWDVYKGYITLLRTRAN</sequence>
<keyword evidence="1" id="KW-0732">Signal</keyword>
<dbReference type="InterPro" id="IPR013783">
    <property type="entry name" value="Ig-like_fold"/>
</dbReference>
<dbReference type="Gene3D" id="2.60.40.1170">
    <property type="entry name" value="Mu homology domain, subdomain B"/>
    <property type="match status" value="1"/>
</dbReference>
<accession>A0A965ZCZ3</accession>
<dbReference type="InterPro" id="IPR001434">
    <property type="entry name" value="OmcB-like_DUF11"/>
</dbReference>
<dbReference type="Gene3D" id="2.60.40.10">
    <property type="entry name" value="Immunoglobulins"/>
    <property type="match status" value="1"/>
</dbReference>
<dbReference type="RefSeq" id="WP_166584767.1">
    <property type="nucleotide sequence ID" value="NZ_WWEO01000039.1"/>
</dbReference>
<dbReference type="Pfam" id="PF13585">
    <property type="entry name" value="CHU_C"/>
    <property type="match status" value="1"/>
</dbReference>
<reference evidence="3" key="1">
    <citation type="submission" date="2020-01" db="EMBL/GenBank/DDBJ databases">
        <authorList>
            <person name="Seo Y.L."/>
        </authorList>
    </citation>
    <scope>NUCLEOTIDE SEQUENCE</scope>
    <source>
        <strain evidence="3">R11</strain>
    </source>
</reference>
<dbReference type="NCBIfam" id="TIGR01451">
    <property type="entry name" value="B_ant_repeat"/>
    <property type="match status" value="1"/>
</dbReference>
<gene>
    <name evidence="3" type="ORF">GSY63_05215</name>
</gene>
<dbReference type="AlphaFoldDB" id="A0A965ZCZ3"/>
<feature type="domain" description="DUF11" evidence="2">
    <location>
        <begin position="110"/>
        <end position="228"/>
    </location>
</feature>
<comment type="caution">
    <text evidence="3">The sequence shown here is derived from an EMBL/GenBank/DDBJ whole genome shotgun (WGS) entry which is preliminary data.</text>
</comment>